<evidence type="ECO:0000313" key="3">
    <source>
        <dbReference type="Proteomes" id="UP000240760"/>
    </source>
</evidence>
<reference evidence="2 3" key="1">
    <citation type="submission" date="2016-07" db="EMBL/GenBank/DDBJ databases">
        <title>Multiple horizontal gene transfer events from other fungi enriched the ability of initially mycotrophic Trichoderma (Ascomycota) to feed on dead plant biomass.</title>
        <authorList>
            <consortium name="DOE Joint Genome Institute"/>
            <person name="Aerts A."/>
            <person name="Atanasova L."/>
            <person name="Chenthamara K."/>
            <person name="Zhang J."/>
            <person name="Grujic M."/>
            <person name="Henrissat B."/>
            <person name="Kuo A."/>
            <person name="Salamov A."/>
            <person name="Lipzen A."/>
            <person name="Labutti K."/>
            <person name="Barry K."/>
            <person name="Miao Y."/>
            <person name="Rahimi M.J."/>
            <person name="Shen Q."/>
            <person name="Grigoriev I.V."/>
            <person name="Kubicek C.P."/>
            <person name="Druzhinina I.S."/>
        </authorList>
    </citation>
    <scope>NUCLEOTIDE SEQUENCE [LARGE SCALE GENOMIC DNA]</scope>
    <source>
        <strain evidence="2 3">ATCC 18648</strain>
    </source>
</reference>
<keyword evidence="3" id="KW-1185">Reference proteome</keyword>
<dbReference type="EMBL" id="KZ679126">
    <property type="protein sequence ID" value="PTB81115.1"/>
    <property type="molecule type" value="Genomic_DNA"/>
</dbReference>
<protein>
    <submittedName>
        <fullName evidence="2">Uncharacterized protein</fullName>
    </submittedName>
</protein>
<proteinExistence type="predicted"/>
<sequence>MTRPRVPDDKRQRTARACDSCKRRKQKVSLRVISHIFLQLAPKALGRLGSSSIPFP</sequence>
<dbReference type="OrthoDB" id="5243622at2759"/>
<evidence type="ECO:0000256" key="1">
    <source>
        <dbReference type="SAM" id="MobiDB-lite"/>
    </source>
</evidence>
<dbReference type="Proteomes" id="UP000240760">
    <property type="component" value="Unassembled WGS sequence"/>
</dbReference>
<evidence type="ECO:0000313" key="2">
    <source>
        <dbReference type="EMBL" id="PTB81115.1"/>
    </source>
</evidence>
<feature type="compositionally biased region" description="Basic and acidic residues" evidence="1">
    <location>
        <begin position="1"/>
        <end position="12"/>
    </location>
</feature>
<accession>A0A2T4CHQ9</accession>
<feature type="region of interest" description="Disordered" evidence="1">
    <location>
        <begin position="1"/>
        <end position="20"/>
    </location>
</feature>
<dbReference type="AlphaFoldDB" id="A0A2T4CHQ9"/>
<name>A0A2T4CHQ9_TRILO</name>
<organism evidence="2 3">
    <name type="scientific">Trichoderma longibrachiatum ATCC 18648</name>
    <dbReference type="NCBI Taxonomy" id="983965"/>
    <lineage>
        <taxon>Eukaryota</taxon>
        <taxon>Fungi</taxon>
        <taxon>Dikarya</taxon>
        <taxon>Ascomycota</taxon>
        <taxon>Pezizomycotina</taxon>
        <taxon>Sordariomycetes</taxon>
        <taxon>Hypocreomycetidae</taxon>
        <taxon>Hypocreales</taxon>
        <taxon>Hypocreaceae</taxon>
        <taxon>Trichoderma</taxon>
    </lineage>
</organism>
<gene>
    <name evidence="2" type="ORF">M440DRAFT_1321921</name>
</gene>